<evidence type="ECO:0000256" key="1">
    <source>
        <dbReference type="ARBA" id="ARBA00009437"/>
    </source>
</evidence>
<proteinExistence type="inferred from homology"/>
<dbReference type="PRINTS" id="PR00039">
    <property type="entry name" value="HTHLYSR"/>
</dbReference>
<dbReference type="Pfam" id="PF03466">
    <property type="entry name" value="LysR_substrate"/>
    <property type="match status" value="1"/>
</dbReference>
<dbReference type="OrthoDB" id="8850588at2"/>
<dbReference type="InterPro" id="IPR036388">
    <property type="entry name" value="WH-like_DNA-bd_sf"/>
</dbReference>
<dbReference type="PROSITE" id="PS50931">
    <property type="entry name" value="HTH_LYSR"/>
    <property type="match status" value="1"/>
</dbReference>
<dbReference type="GO" id="GO:0003700">
    <property type="term" value="F:DNA-binding transcription factor activity"/>
    <property type="evidence" value="ECO:0007669"/>
    <property type="project" value="InterPro"/>
</dbReference>
<dbReference type="STRING" id="284577.SAMN05216571_103100"/>
<keyword evidence="2" id="KW-0805">Transcription regulation</keyword>
<dbReference type="SUPFAM" id="SSF53850">
    <property type="entry name" value="Periplasmic binding protein-like II"/>
    <property type="match status" value="1"/>
</dbReference>
<keyword evidence="4" id="KW-0804">Transcription</keyword>
<name>A0A1G7Q6B0_9GAMM</name>
<keyword evidence="3 6" id="KW-0238">DNA-binding</keyword>
<dbReference type="InterPro" id="IPR000847">
    <property type="entry name" value="LysR_HTH_N"/>
</dbReference>
<dbReference type="FunFam" id="1.10.10.10:FF:000001">
    <property type="entry name" value="LysR family transcriptional regulator"/>
    <property type="match status" value="1"/>
</dbReference>
<reference evidence="6 7" key="1">
    <citation type="submission" date="2016-10" db="EMBL/GenBank/DDBJ databases">
        <authorList>
            <person name="de Groot N.N."/>
        </authorList>
    </citation>
    <scope>NUCLEOTIDE SEQUENCE [LARGE SCALE GENOMIC DNA]</scope>
    <source>
        <strain evidence="6 7">BH539</strain>
    </source>
</reference>
<organism evidence="6 7">
    <name type="scientific">Onishia taeanensis</name>
    <dbReference type="NCBI Taxonomy" id="284577"/>
    <lineage>
        <taxon>Bacteria</taxon>
        <taxon>Pseudomonadati</taxon>
        <taxon>Pseudomonadota</taxon>
        <taxon>Gammaproteobacteria</taxon>
        <taxon>Oceanospirillales</taxon>
        <taxon>Halomonadaceae</taxon>
        <taxon>Onishia</taxon>
    </lineage>
</organism>
<accession>A0A1G7Q6B0</accession>
<evidence type="ECO:0000256" key="2">
    <source>
        <dbReference type="ARBA" id="ARBA00023015"/>
    </source>
</evidence>
<evidence type="ECO:0000313" key="7">
    <source>
        <dbReference type="Proteomes" id="UP000198641"/>
    </source>
</evidence>
<evidence type="ECO:0000256" key="4">
    <source>
        <dbReference type="ARBA" id="ARBA00023163"/>
    </source>
</evidence>
<dbReference type="PANTHER" id="PTHR30346">
    <property type="entry name" value="TRANSCRIPTIONAL DUAL REGULATOR HCAR-RELATED"/>
    <property type="match status" value="1"/>
</dbReference>
<dbReference type="AlphaFoldDB" id="A0A1G7Q6B0"/>
<dbReference type="EMBL" id="FNCI01000003">
    <property type="protein sequence ID" value="SDF93998.1"/>
    <property type="molecule type" value="Genomic_DNA"/>
</dbReference>
<keyword evidence="7" id="KW-1185">Reference proteome</keyword>
<feature type="domain" description="HTH lysR-type" evidence="5">
    <location>
        <begin position="1"/>
        <end position="58"/>
    </location>
</feature>
<comment type="similarity">
    <text evidence="1">Belongs to the LysR transcriptional regulatory family.</text>
</comment>
<evidence type="ECO:0000313" key="6">
    <source>
        <dbReference type="EMBL" id="SDF93998.1"/>
    </source>
</evidence>
<dbReference type="GO" id="GO:0003677">
    <property type="term" value="F:DNA binding"/>
    <property type="evidence" value="ECO:0007669"/>
    <property type="project" value="UniProtKB-KW"/>
</dbReference>
<dbReference type="Proteomes" id="UP000198641">
    <property type="component" value="Unassembled WGS sequence"/>
</dbReference>
<dbReference type="PANTHER" id="PTHR30346:SF17">
    <property type="entry name" value="LYSR FAMILY TRANSCRIPTIONAL REGULATOR"/>
    <property type="match status" value="1"/>
</dbReference>
<dbReference type="InterPro" id="IPR005119">
    <property type="entry name" value="LysR_subst-bd"/>
</dbReference>
<dbReference type="InterPro" id="IPR036390">
    <property type="entry name" value="WH_DNA-bd_sf"/>
</dbReference>
<dbReference type="GO" id="GO:0032993">
    <property type="term" value="C:protein-DNA complex"/>
    <property type="evidence" value="ECO:0007669"/>
    <property type="project" value="TreeGrafter"/>
</dbReference>
<dbReference type="SUPFAM" id="SSF46785">
    <property type="entry name" value="Winged helix' DNA-binding domain"/>
    <property type="match status" value="1"/>
</dbReference>
<evidence type="ECO:0000259" key="5">
    <source>
        <dbReference type="PROSITE" id="PS50931"/>
    </source>
</evidence>
<dbReference type="Pfam" id="PF00126">
    <property type="entry name" value="HTH_1"/>
    <property type="match status" value="1"/>
</dbReference>
<protein>
    <submittedName>
        <fullName evidence="6">DNA-binding transcriptional regulator, LysR family</fullName>
    </submittedName>
</protein>
<sequence length="300" mass="33810">MELRHLRYFCIAAEELNMTRAAARLNMAQPPLTRQINQLEEEIGARLFERSSRGLTLTPAGQFFHEHTLQILEKVDTTIAGTRRIARNKHQLFGIGFVPSVFYGQLPLLVRGLRQKEDLELTLAELTTVQQIQALKAGRIDLGFGRLRIDDPDIEQEVLFEEPMMAALPNGHPLEGTTPTMAQLAEYPLILFPATPRPSMADSVLGMFRRRGLRVRVAQEANEMQTALGLVASDLGITLVPEQVRRLQRDGINYVYLAEKHITIPILCSRRKGEKPNEIMQAANAILAVLVENRRSGRYP</sequence>
<dbReference type="RefSeq" id="WP_092523788.1">
    <property type="nucleotide sequence ID" value="NZ_FNCI01000003.1"/>
</dbReference>
<dbReference type="Gene3D" id="3.40.190.10">
    <property type="entry name" value="Periplasmic binding protein-like II"/>
    <property type="match status" value="2"/>
</dbReference>
<evidence type="ECO:0000256" key="3">
    <source>
        <dbReference type="ARBA" id="ARBA00023125"/>
    </source>
</evidence>
<dbReference type="Gene3D" id="1.10.10.10">
    <property type="entry name" value="Winged helix-like DNA-binding domain superfamily/Winged helix DNA-binding domain"/>
    <property type="match status" value="1"/>
</dbReference>
<dbReference type="CDD" id="cd08445">
    <property type="entry name" value="PBP2_BenM_CatM_CatR"/>
    <property type="match status" value="1"/>
</dbReference>
<gene>
    <name evidence="6" type="ORF">SAMN05216571_103100</name>
</gene>